<gene>
    <name evidence="2" type="ORF">OLEA9_A100931</name>
</gene>
<dbReference type="PANTHER" id="PTHR42678">
    <property type="entry name" value="AMIDASE"/>
    <property type="match status" value="1"/>
</dbReference>
<dbReference type="AlphaFoldDB" id="A0A8S0R8F3"/>
<dbReference type="Pfam" id="PF01425">
    <property type="entry name" value="Amidase"/>
    <property type="match status" value="2"/>
</dbReference>
<accession>A0A8S0R8F3</accession>
<organism evidence="2 3">
    <name type="scientific">Olea europaea subsp. europaea</name>
    <dbReference type="NCBI Taxonomy" id="158383"/>
    <lineage>
        <taxon>Eukaryota</taxon>
        <taxon>Viridiplantae</taxon>
        <taxon>Streptophyta</taxon>
        <taxon>Embryophyta</taxon>
        <taxon>Tracheophyta</taxon>
        <taxon>Spermatophyta</taxon>
        <taxon>Magnoliopsida</taxon>
        <taxon>eudicotyledons</taxon>
        <taxon>Gunneridae</taxon>
        <taxon>Pentapetalae</taxon>
        <taxon>asterids</taxon>
        <taxon>lamiids</taxon>
        <taxon>Lamiales</taxon>
        <taxon>Oleaceae</taxon>
        <taxon>Oleeae</taxon>
        <taxon>Olea</taxon>
    </lineage>
</organism>
<feature type="domain" description="Amidase" evidence="1">
    <location>
        <begin position="726"/>
        <end position="980"/>
    </location>
</feature>
<dbReference type="InterPro" id="IPR023631">
    <property type="entry name" value="Amidase_dom"/>
</dbReference>
<dbReference type="InterPro" id="IPR036928">
    <property type="entry name" value="AS_sf"/>
</dbReference>
<dbReference type="OrthoDB" id="566138at2759"/>
<dbReference type="EMBL" id="CACTIH010002287">
    <property type="protein sequence ID" value="CAA2975618.1"/>
    <property type="molecule type" value="Genomic_DNA"/>
</dbReference>
<dbReference type="PANTHER" id="PTHR42678:SF25">
    <property type="entry name" value="AMIDASE C869.01"/>
    <property type="match status" value="1"/>
</dbReference>
<reference evidence="2 3" key="1">
    <citation type="submission" date="2019-12" db="EMBL/GenBank/DDBJ databases">
        <authorList>
            <person name="Alioto T."/>
            <person name="Alioto T."/>
            <person name="Gomez Garrido J."/>
        </authorList>
    </citation>
    <scope>NUCLEOTIDE SEQUENCE [LARGE SCALE GENOMIC DNA]</scope>
</reference>
<keyword evidence="3" id="KW-1185">Reference proteome</keyword>
<comment type="caution">
    <text evidence="2">The sequence shown here is derived from an EMBL/GenBank/DDBJ whole genome shotgun (WGS) entry which is preliminary data.</text>
</comment>
<protein>
    <recommendedName>
        <fullName evidence="1">Amidase domain-containing protein</fullName>
    </recommendedName>
</protein>
<dbReference type="Gramene" id="OE9A100931T2">
    <property type="protein sequence ID" value="OE9A100931C2"/>
    <property type="gene ID" value="OE9A100931"/>
</dbReference>
<evidence type="ECO:0000313" key="3">
    <source>
        <dbReference type="Proteomes" id="UP000594638"/>
    </source>
</evidence>
<evidence type="ECO:0000259" key="1">
    <source>
        <dbReference type="Pfam" id="PF01425"/>
    </source>
</evidence>
<feature type="domain" description="Amidase" evidence="1">
    <location>
        <begin position="80"/>
        <end position="366"/>
    </location>
</feature>
<sequence length="1045" mass="113846">MGNLMWREETTNWLRNYAMEFDDAPDLNCYEQVLSNGQGSGGACTAYSLLPKILYPGLIITNAVNCQDFRIGEATIKDIQRAFTEKKLTSRELVDYYLHRIRALNPVLRGIPVLLKDSIATKDKLNTTAGSYALLGSVVPYHAGVVERLRSDSAVILGKASMSEWYHFRSLTIPAGWSARSGQAVNPYAPGRDPCGSSSGSAISVAANMVTVSLGTETDGSLICPGDHNSVVAIKPTVGLTSRAGVIPLSLRQDTIGPICRTVSDAAYVLDSIVGFDPRDSEATKAATKFIPAGGDKQFLNEDGLRGKTLGVVRKPFVDLSNTSLASQVFEGHLHTLRQLGARIVDYLDIANIDVIMNPVLCGESLALLAEFKLGINDYLKELTTSPVRSLADIIAFNTNNPDLERMEEFGQEIFLAADLTNGIGEEEKKAVEMMKKLSQDGFEKLMLENELNAIVTLGSDVSSVFAIGGFPAITVPAGYDTDGMPFGMCFGGLKGTEPSLIEIAYAFEQATLIRKPPLFDSVESNCKDIEHFAYGLFVHQSTYTEKVLKRFYMNTVHSLASLMVVRSLDVRNDQFRPLEDGENILDPEVPYLSAIGALIYLANCTRPDINFSRSVKQSLTATSSNHSEIIAIHETGRECVWLRNMTHHIQTSCILTSIKDSPTICMKTMQLVLHNSEEAISKVTRRNIFLQNSFIHTSFKRMATSISNNFAQVTIFNAVVGKYGSSGSAISVAANMAAVSLGTETDGSILCPSSFNAVVGIKPTVGLTSRAGVIPISPREDTIGPICRTVSDAVYVLDAIVGFDYNDEATRKASNYIPRGGYAQFLKADGLEGKRLGLVRNPFFKFEENHVAKTFENHLQTLRKKGAVFVEIDDGKASLDYSSSAEETALLAEFKISLNTYLRELIASPVRSLADVIAFNEKFPDLEMTKQYGQKVFLDAELTNGIGNSEKEARKNLAELSRNGFEKLMRHYKLDALVAAGSGVASILAIGGFPGIIVPAAYYNKGVPIGICFGGLKGTEPKLIEIAYSFEQATKIRKPPTFLP</sequence>
<evidence type="ECO:0000313" key="2">
    <source>
        <dbReference type="EMBL" id="CAA2975618.1"/>
    </source>
</evidence>
<dbReference type="SUPFAM" id="SSF75304">
    <property type="entry name" value="Amidase signature (AS) enzymes"/>
    <property type="match status" value="2"/>
</dbReference>
<name>A0A8S0R8F3_OLEEU</name>
<proteinExistence type="predicted"/>
<dbReference type="Proteomes" id="UP000594638">
    <property type="component" value="Unassembled WGS sequence"/>
</dbReference>
<dbReference type="Gene3D" id="3.90.1300.10">
    <property type="entry name" value="Amidase signature (AS) domain"/>
    <property type="match status" value="2"/>
</dbReference>